<keyword evidence="5 8" id="KW-0812">Transmembrane</keyword>
<evidence type="ECO:0000256" key="2">
    <source>
        <dbReference type="ARBA" id="ARBA00007069"/>
    </source>
</evidence>
<reference evidence="10 11" key="1">
    <citation type="submission" date="2020-07" db="EMBL/GenBank/DDBJ databases">
        <title>Characterization and genome sequencing of isolate MD1, a novel member within the family Lachnospiraceae.</title>
        <authorList>
            <person name="Rettenmaier R."/>
            <person name="Di Bello L."/>
            <person name="Zinser C."/>
            <person name="Scheitz K."/>
            <person name="Liebl W."/>
            <person name="Zverlov V."/>
        </authorList>
    </citation>
    <scope>NUCLEOTIDE SEQUENCE [LARGE SCALE GENOMIC DNA]</scope>
    <source>
        <strain evidence="10 11">MD1</strain>
    </source>
</reference>
<keyword evidence="4" id="KW-1003">Cell membrane</keyword>
<dbReference type="SUPFAM" id="SSF161098">
    <property type="entry name" value="MetI-like"/>
    <property type="match status" value="1"/>
</dbReference>
<feature type="transmembrane region" description="Helical" evidence="8">
    <location>
        <begin position="77"/>
        <end position="101"/>
    </location>
</feature>
<dbReference type="InterPro" id="IPR000515">
    <property type="entry name" value="MetI-like"/>
</dbReference>
<dbReference type="Pfam" id="PF00528">
    <property type="entry name" value="BPD_transp_1"/>
    <property type="match status" value="1"/>
</dbReference>
<evidence type="ECO:0000256" key="5">
    <source>
        <dbReference type="ARBA" id="ARBA00022692"/>
    </source>
</evidence>
<keyword evidence="11" id="KW-1185">Reference proteome</keyword>
<dbReference type="CDD" id="cd06261">
    <property type="entry name" value="TM_PBP2"/>
    <property type="match status" value="1"/>
</dbReference>
<gene>
    <name evidence="10" type="ORF">H0486_06785</name>
</gene>
<evidence type="ECO:0000313" key="11">
    <source>
        <dbReference type="Proteomes" id="UP000574276"/>
    </source>
</evidence>
<evidence type="ECO:0000256" key="6">
    <source>
        <dbReference type="ARBA" id="ARBA00022989"/>
    </source>
</evidence>
<keyword evidence="3 8" id="KW-0813">Transport</keyword>
<organism evidence="10 11">
    <name type="scientific">Variimorphobacter saccharofermentans</name>
    <dbReference type="NCBI Taxonomy" id="2755051"/>
    <lineage>
        <taxon>Bacteria</taxon>
        <taxon>Bacillati</taxon>
        <taxon>Bacillota</taxon>
        <taxon>Clostridia</taxon>
        <taxon>Lachnospirales</taxon>
        <taxon>Lachnospiraceae</taxon>
        <taxon>Variimorphobacter</taxon>
    </lineage>
</organism>
<dbReference type="PANTHER" id="PTHR42929:SF1">
    <property type="entry name" value="INNER MEMBRANE ABC TRANSPORTER PERMEASE PROTEIN YDCU-RELATED"/>
    <property type="match status" value="1"/>
</dbReference>
<dbReference type="PANTHER" id="PTHR42929">
    <property type="entry name" value="INNER MEMBRANE ABC TRANSPORTER PERMEASE PROTEIN YDCU-RELATED-RELATED"/>
    <property type="match status" value="1"/>
</dbReference>
<comment type="similarity">
    <text evidence="2">Belongs to the binding-protein-dependent transport system permease family. CysTW subfamily.</text>
</comment>
<accession>A0A839JZE1</accession>
<feature type="domain" description="ABC transmembrane type-1" evidence="9">
    <location>
        <begin position="78"/>
        <end position="281"/>
    </location>
</feature>
<dbReference type="InterPro" id="IPR035906">
    <property type="entry name" value="MetI-like_sf"/>
</dbReference>
<evidence type="ECO:0000256" key="8">
    <source>
        <dbReference type="RuleBase" id="RU363032"/>
    </source>
</evidence>
<dbReference type="Proteomes" id="UP000574276">
    <property type="component" value="Unassembled WGS sequence"/>
</dbReference>
<evidence type="ECO:0000313" key="10">
    <source>
        <dbReference type="EMBL" id="MBB2182577.1"/>
    </source>
</evidence>
<evidence type="ECO:0000256" key="7">
    <source>
        <dbReference type="ARBA" id="ARBA00023136"/>
    </source>
</evidence>
<dbReference type="EMBL" id="JACEGA010000001">
    <property type="protein sequence ID" value="MBB2182577.1"/>
    <property type="molecule type" value="Genomic_DNA"/>
</dbReference>
<keyword evidence="6 8" id="KW-1133">Transmembrane helix</keyword>
<dbReference type="GO" id="GO:0055085">
    <property type="term" value="P:transmembrane transport"/>
    <property type="evidence" value="ECO:0007669"/>
    <property type="project" value="InterPro"/>
</dbReference>
<feature type="transmembrane region" description="Helical" evidence="8">
    <location>
        <begin position="34"/>
        <end position="54"/>
    </location>
</feature>
<keyword evidence="7 8" id="KW-0472">Membrane</keyword>
<dbReference type="PROSITE" id="PS50928">
    <property type="entry name" value="ABC_TM1"/>
    <property type="match status" value="1"/>
</dbReference>
<name>A0A839JZE1_9FIRM</name>
<comment type="caution">
    <text evidence="10">The sequence shown here is derived from an EMBL/GenBank/DDBJ whole genome shotgun (WGS) entry which is preliminary data.</text>
</comment>
<dbReference type="GO" id="GO:0005886">
    <property type="term" value="C:plasma membrane"/>
    <property type="evidence" value="ECO:0007669"/>
    <property type="project" value="UniProtKB-SubCell"/>
</dbReference>
<dbReference type="AlphaFoldDB" id="A0A839JZE1"/>
<feature type="transmembrane region" description="Helical" evidence="8">
    <location>
        <begin position="263"/>
        <end position="285"/>
    </location>
</feature>
<comment type="subcellular location">
    <subcellularLocation>
        <location evidence="1 8">Cell membrane</location>
        <topology evidence="1 8">Multi-pass membrane protein</topology>
    </subcellularLocation>
</comment>
<sequence length="294" mass="32667">MNPIKANQSLTNKASEGGLKLPHINSVKWLSFPYLLWMIGFIIIPLIMIVYYGLTTKDSQITLSNIELITDPINRKALIQALELSVISTIICLLLAYPLALILNKIKMKSDSFIVLIIILPMWMNFLLRTIAWQNILEKTGVLNRLLTFLHLPAVNIINTPAAIILGMVYNFLPFMVLPIYNVLIKIDPDVVNAARDLGASTGQTFRKIIFPLSLPGVISGITMVFVPSLTTFVISTILGGSKIVLIGNVIEQQFRLGNWHTGSGLSLVLMIFILLCMAILSKYVKESEGSSIW</sequence>
<feature type="transmembrane region" description="Helical" evidence="8">
    <location>
        <begin position="152"/>
        <end position="173"/>
    </location>
</feature>
<protein>
    <submittedName>
        <fullName evidence="10">ABC transporter permease</fullName>
    </submittedName>
</protein>
<dbReference type="Gene3D" id="1.10.3720.10">
    <property type="entry name" value="MetI-like"/>
    <property type="match status" value="1"/>
</dbReference>
<proteinExistence type="inferred from homology"/>
<evidence type="ECO:0000256" key="4">
    <source>
        <dbReference type="ARBA" id="ARBA00022475"/>
    </source>
</evidence>
<feature type="transmembrane region" description="Helical" evidence="8">
    <location>
        <begin position="113"/>
        <end position="132"/>
    </location>
</feature>
<evidence type="ECO:0000256" key="3">
    <source>
        <dbReference type="ARBA" id="ARBA00022448"/>
    </source>
</evidence>
<evidence type="ECO:0000259" key="9">
    <source>
        <dbReference type="PROSITE" id="PS50928"/>
    </source>
</evidence>
<evidence type="ECO:0000256" key="1">
    <source>
        <dbReference type="ARBA" id="ARBA00004651"/>
    </source>
</evidence>